<dbReference type="AlphaFoldDB" id="W9WMB9"/>
<comment type="caution">
    <text evidence="1">The sequence shown here is derived from an EMBL/GenBank/DDBJ whole genome shotgun (WGS) entry which is preliminary data.</text>
</comment>
<accession>W9WMB9</accession>
<evidence type="ECO:0000313" key="1">
    <source>
        <dbReference type="EMBL" id="EXJ65786.1"/>
    </source>
</evidence>
<dbReference type="Proteomes" id="UP000019471">
    <property type="component" value="Unassembled WGS sequence"/>
</dbReference>
<dbReference type="RefSeq" id="XP_007749790.1">
    <property type="nucleotide sequence ID" value="XM_007751600.1"/>
</dbReference>
<reference evidence="1 2" key="1">
    <citation type="submission" date="2013-03" db="EMBL/GenBank/DDBJ databases">
        <title>The Genome Sequence of Cladophialophora psammophila CBS 110553.</title>
        <authorList>
            <consortium name="The Broad Institute Genomics Platform"/>
            <person name="Cuomo C."/>
            <person name="de Hoog S."/>
            <person name="Gorbushina A."/>
            <person name="Walker B."/>
            <person name="Young S.K."/>
            <person name="Zeng Q."/>
            <person name="Gargeya S."/>
            <person name="Fitzgerald M."/>
            <person name="Haas B."/>
            <person name="Abouelleil A."/>
            <person name="Allen A.W."/>
            <person name="Alvarado L."/>
            <person name="Arachchi H.M."/>
            <person name="Berlin A.M."/>
            <person name="Chapman S.B."/>
            <person name="Gainer-Dewar J."/>
            <person name="Goldberg J."/>
            <person name="Griggs A."/>
            <person name="Gujja S."/>
            <person name="Hansen M."/>
            <person name="Howarth C."/>
            <person name="Imamovic A."/>
            <person name="Ireland A."/>
            <person name="Larimer J."/>
            <person name="McCowan C."/>
            <person name="Murphy C."/>
            <person name="Pearson M."/>
            <person name="Poon T.W."/>
            <person name="Priest M."/>
            <person name="Roberts A."/>
            <person name="Saif S."/>
            <person name="Shea T."/>
            <person name="Sisk P."/>
            <person name="Sykes S."/>
            <person name="Wortman J."/>
            <person name="Nusbaum C."/>
            <person name="Birren B."/>
        </authorList>
    </citation>
    <scope>NUCLEOTIDE SEQUENCE [LARGE SCALE GENOMIC DNA]</scope>
    <source>
        <strain evidence="1 2">CBS 110553</strain>
    </source>
</reference>
<protein>
    <recommendedName>
        <fullName evidence="3">Heterokaryon incompatibility domain-containing protein</fullName>
    </recommendedName>
</protein>
<dbReference type="GeneID" id="19195717"/>
<dbReference type="OrthoDB" id="2157530at2759"/>
<name>W9WMB9_9EURO</name>
<organism evidence="1 2">
    <name type="scientific">Cladophialophora psammophila CBS 110553</name>
    <dbReference type="NCBI Taxonomy" id="1182543"/>
    <lineage>
        <taxon>Eukaryota</taxon>
        <taxon>Fungi</taxon>
        <taxon>Dikarya</taxon>
        <taxon>Ascomycota</taxon>
        <taxon>Pezizomycotina</taxon>
        <taxon>Eurotiomycetes</taxon>
        <taxon>Chaetothyriomycetidae</taxon>
        <taxon>Chaetothyriales</taxon>
        <taxon>Herpotrichiellaceae</taxon>
        <taxon>Cladophialophora</taxon>
    </lineage>
</organism>
<evidence type="ECO:0000313" key="2">
    <source>
        <dbReference type="Proteomes" id="UP000019471"/>
    </source>
</evidence>
<proteinExistence type="predicted"/>
<keyword evidence="2" id="KW-1185">Reference proteome</keyword>
<evidence type="ECO:0008006" key="3">
    <source>
        <dbReference type="Google" id="ProtNLM"/>
    </source>
</evidence>
<gene>
    <name evidence="1" type="ORF">A1O5_11027</name>
</gene>
<dbReference type="EMBL" id="AMGX01000023">
    <property type="protein sequence ID" value="EXJ65786.1"/>
    <property type="molecule type" value="Genomic_DNA"/>
</dbReference>
<sequence>MKSNKKERTEAEIGRLTANCETPSVEGNWNVAAALWNEAEDLGSKDMTKRGFRPFLSTAQFYSFLMLREWLHSEYEIEGTVQEIYHWLYIDGPGIVAFEGQSARDSHLASEEVRHRTLYQKLMADLVPRRIFFCSLGRSGREFETSLQRDALSQPGRDPATSVAGENGAAHFVEVHISQLEPRIGQLRRMLRSRESNSKNGLLSVAESVTHLARDFQGISGTSSRTNRGPESISVPGIAWQLPLNYRFDVAGLLDVFLGLKGRFSTAYIWFDLFCIPQQADDRAFASIISEEIAKQAVIFQDATACLAWLNYIDDRIGEYSTLGWLSAQYAVLSSQPGMCEAKSLMKAAKRGRNLPLQLTRLSAPTFRYPPWKRRLIEAMERLHGWWMNRRGYIVSYYHFEPSDWFSGVWTLLEAYLRPNMAFANKDWNILCDAGGETMSLEELFAFNDIVWDMRSHDTQILGSFLIKGHGVEDSPIHPFMRIHVRDSLENECPLNRAN</sequence>
<dbReference type="HOGENOM" id="CLU_546282_0_0_1"/>
<dbReference type="STRING" id="1182543.W9WMB9"/>